<name>A0A5B7FQH5_PORTR</name>
<evidence type="ECO:0000313" key="1">
    <source>
        <dbReference type="EMBL" id="MPC49701.1"/>
    </source>
</evidence>
<organism evidence="1 2">
    <name type="scientific">Portunus trituberculatus</name>
    <name type="common">Swimming crab</name>
    <name type="synonym">Neptunus trituberculatus</name>
    <dbReference type="NCBI Taxonomy" id="210409"/>
    <lineage>
        <taxon>Eukaryota</taxon>
        <taxon>Metazoa</taxon>
        <taxon>Ecdysozoa</taxon>
        <taxon>Arthropoda</taxon>
        <taxon>Crustacea</taxon>
        <taxon>Multicrustacea</taxon>
        <taxon>Malacostraca</taxon>
        <taxon>Eumalacostraca</taxon>
        <taxon>Eucarida</taxon>
        <taxon>Decapoda</taxon>
        <taxon>Pleocyemata</taxon>
        <taxon>Brachyura</taxon>
        <taxon>Eubrachyura</taxon>
        <taxon>Portunoidea</taxon>
        <taxon>Portunidae</taxon>
        <taxon>Portuninae</taxon>
        <taxon>Portunus</taxon>
    </lineage>
</organism>
<accession>A0A5B7FQH5</accession>
<dbReference type="Proteomes" id="UP000324222">
    <property type="component" value="Unassembled WGS sequence"/>
</dbReference>
<comment type="caution">
    <text evidence="1">The sequence shown here is derived from an EMBL/GenBank/DDBJ whole genome shotgun (WGS) entry which is preliminary data.</text>
</comment>
<protein>
    <submittedName>
        <fullName evidence="1">Uncharacterized protein</fullName>
    </submittedName>
</protein>
<reference evidence="1 2" key="1">
    <citation type="submission" date="2019-05" db="EMBL/GenBank/DDBJ databases">
        <title>Another draft genome of Portunus trituberculatus and its Hox gene families provides insights of decapod evolution.</title>
        <authorList>
            <person name="Jeong J.-H."/>
            <person name="Song I."/>
            <person name="Kim S."/>
            <person name="Choi T."/>
            <person name="Kim D."/>
            <person name="Ryu S."/>
            <person name="Kim W."/>
        </authorList>
    </citation>
    <scope>NUCLEOTIDE SEQUENCE [LARGE SCALE GENOMIC DNA]</scope>
    <source>
        <tissue evidence="1">Muscle</tissue>
    </source>
</reference>
<dbReference type="AlphaFoldDB" id="A0A5B7FQH5"/>
<dbReference type="EMBL" id="VSRR010009043">
    <property type="protein sequence ID" value="MPC49701.1"/>
    <property type="molecule type" value="Genomic_DNA"/>
</dbReference>
<evidence type="ECO:0000313" key="2">
    <source>
        <dbReference type="Proteomes" id="UP000324222"/>
    </source>
</evidence>
<sequence>MMLRSACCAIQPLPHIFHISSWLSLLLVFHASFLTTSSHRASLSRYHSRWASVSPEMDGVR</sequence>
<keyword evidence="2" id="KW-1185">Reference proteome</keyword>
<gene>
    <name evidence="1" type="ORF">E2C01_043513</name>
</gene>
<proteinExistence type="predicted"/>